<feature type="domain" description="ELP1 N-terminal second beta-propeller" evidence="9">
    <location>
        <begin position="472"/>
        <end position="810"/>
    </location>
</feature>
<evidence type="ECO:0000259" key="11">
    <source>
        <dbReference type="Pfam" id="PF23925"/>
    </source>
</evidence>
<dbReference type="InterPro" id="IPR006849">
    <property type="entry name" value="Elp1"/>
</dbReference>
<organism evidence="13 14">
    <name type="scientific">Rhodotorula taiwanensis</name>
    <dbReference type="NCBI Taxonomy" id="741276"/>
    <lineage>
        <taxon>Eukaryota</taxon>
        <taxon>Fungi</taxon>
        <taxon>Dikarya</taxon>
        <taxon>Basidiomycota</taxon>
        <taxon>Pucciniomycotina</taxon>
        <taxon>Microbotryomycetes</taxon>
        <taxon>Sporidiobolales</taxon>
        <taxon>Sporidiobolaceae</taxon>
        <taxon>Rhodotorula</taxon>
    </lineage>
</organism>
<dbReference type="Pfam" id="PF23925">
    <property type="entry name" value="A-sol_ELP1"/>
    <property type="match status" value="1"/>
</dbReference>
<dbReference type="InterPro" id="IPR056166">
    <property type="entry name" value="TPR_ELP1"/>
</dbReference>
<dbReference type="PIRSF" id="PIRSF017233">
    <property type="entry name" value="IKAP"/>
    <property type="match status" value="1"/>
</dbReference>
<feature type="domain" description="ELP1 first N-terminal beta-propeller" evidence="8">
    <location>
        <begin position="100"/>
        <end position="434"/>
    </location>
</feature>
<dbReference type="Proteomes" id="UP000237144">
    <property type="component" value="Unassembled WGS sequence"/>
</dbReference>
<keyword evidence="6" id="KW-0175">Coiled coil</keyword>
<evidence type="ECO:0000256" key="2">
    <source>
        <dbReference type="ARBA" id="ARBA00005043"/>
    </source>
</evidence>
<evidence type="ECO:0000259" key="8">
    <source>
        <dbReference type="Pfam" id="PF04762"/>
    </source>
</evidence>
<feature type="coiled-coil region" evidence="6">
    <location>
        <begin position="1215"/>
        <end position="1253"/>
    </location>
</feature>
<dbReference type="PANTHER" id="PTHR12747">
    <property type="entry name" value="ELONGATOR COMPLEX PROTEIN 1"/>
    <property type="match status" value="1"/>
</dbReference>
<evidence type="ECO:0000256" key="5">
    <source>
        <dbReference type="ARBA" id="ARBA00022694"/>
    </source>
</evidence>
<comment type="similarity">
    <text evidence="3">Belongs to the ELP1/IKA1 family.</text>
</comment>
<evidence type="ECO:0000259" key="10">
    <source>
        <dbReference type="Pfam" id="PF23878"/>
    </source>
</evidence>
<evidence type="ECO:0008006" key="15">
    <source>
        <dbReference type="Google" id="ProtNLM"/>
    </source>
</evidence>
<reference evidence="13 14" key="1">
    <citation type="journal article" date="2018" name="Front. Microbiol.">
        <title>Prospects for Fungal Bioremediation of Acidic Radioactive Waste Sites: Characterization and Genome Sequence of Rhodotorula taiwanensis MD1149.</title>
        <authorList>
            <person name="Tkavc R."/>
            <person name="Matrosova V.Y."/>
            <person name="Grichenko O.E."/>
            <person name="Gostincar C."/>
            <person name="Volpe R.P."/>
            <person name="Klimenkova P."/>
            <person name="Gaidamakova E.K."/>
            <person name="Zhou C.E."/>
            <person name="Stewart B.J."/>
            <person name="Lyman M.G."/>
            <person name="Malfatti S.A."/>
            <person name="Rubinfeld B."/>
            <person name="Courtot M."/>
            <person name="Singh J."/>
            <person name="Dalgard C.L."/>
            <person name="Hamilton T."/>
            <person name="Frey K.G."/>
            <person name="Gunde-Cimerman N."/>
            <person name="Dugan L."/>
            <person name="Daly M.J."/>
        </authorList>
    </citation>
    <scope>NUCLEOTIDE SEQUENCE [LARGE SCALE GENOMIC DNA]</scope>
    <source>
        <strain evidence="13 14">MD1149</strain>
    </source>
</reference>
<dbReference type="OrthoDB" id="40048at2759"/>
<dbReference type="Pfam" id="PF04762">
    <property type="entry name" value="Beta-prop_ELP1_1st"/>
    <property type="match status" value="1"/>
</dbReference>
<evidence type="ECO:0000256" key="7">
    <source>
        <dbReference type="SAM" id="MobiDB-lite"/>
    </source>
</evidence>
<dbReference type="GO" id="GO:0033588">
    <property type="term" value="C:elongator holoenzyme complex"/>
    <property type="evidence" value="ECO:0007669"/>
    <property type="project" value="InterPro"/>
</dbReference>
<dbReference type="GO" id="GO:0000049">
    <property type="term" value="F:tRNA binding"/>
    <property type="evidence" value="ECO:0007669"/>
    <property type="project" value="TreeGrafter"/>
</dbReference>
<comment type="pathway">
    <text evidence="2">tRNA modification; 5-methoxycarbonylmethyl-2-thiouridine-tRNA biosynthesis.</text>
</comment>
<evidence type="ECO:0000256" key="3">
    <source>
        <dbReference type="ARBA" id="ARBA00006086"/>
    </source>
</evidence>
<dbReference type="PANTHER" id="PTHR12747:SF0">
    <property type="entry name" value="ELONGATOR COMPLEX PROTEIN 1"/>
    <property type="match status" value="1"/>
</dbReference>
<dbReference type="GO" id="GO:0005829">
    <property type="term" value="C:cytosol"/>
    <property type="evidence" value="ECO:0007669"/>
    <property type="project" value="TreeGrafter"/>
</dbReference>
<dbReference type="InterPro" id="IPR056164">
    <property type="entry name" value="Beta-prop_ELP1_1st"/>
</dbReference>
<dbReference type="Pfam" id="PF23878">
    <property type="entry name" value="TPR_ELP1"/>
    <property type="match status" value="1"/>
</dbReference>
<comment type="caution">
    <text evidence="13">The sequence shown here is derived from an EMBL/GenBank/DDBJ whole genome shotgun (WGS) entry which is preliminary data.</text>
</comment>
<feature type="domain" description="ELP1 TPR" evidence="10">
    <location>
        <begin position="1036"/>
        <end position="1199"/>
    </location>
</feature>
<dbReference type="Pfam" id="PF23936">
    <property type="entry name" value="HB_ELP1"/>
    <property type="match status" value="1"/>
</dbReference>
<feature type="domain" description="ELP1 three-helical bundle" evidence="12">
    <location>
        <begin position="1208"/>
        <end position="1386"/>
    </location>
</feature>
<keyword evidence="4" id="KW-0963">Cytoplasm</keyword>
<dbReference type="GO" id="GO:0002926">
    <property type="term" value="P:tRNA wobble base 5-methoxycarbonylmethyl-2-thiouridinylation"/>
    <property type="evidence" value="ECO:0007669"/>
    <property type="project" value="TreeGrafter"/>
</dbReference>
<comment type="subcellular location">
    <subcellularLocation>
        <location evidence="1">Cytoplasm</location>
    </subcellularLocation>
</comment>
<gene>
    <name evidence="13" type="ORF">BMF94_5367</name>
</gene>
<dbReference type="InterPro" id="IPR056169">
    <property type="entry name" value="HB_ELP1"/>
</dbReference>
<dbReference type="InterPro" id="IPR056165">
    <property type="entry name" value="Beta-prop_ELP1_2nd"/>
</dbReference>
<feature type="domain" description="ELP1 alpha-solenoid" evidence="11">
    <location>
        <begin position="834"/>
        <end position="1028"/>
    </location>
</feature>
<evidence type="ECO:0000256" key="1">
    <source>
        <dbReference type="ARBA" id="ARBA00004496"/>
    </source>
</evidence>
<dbReference type="UniPathway" id="UPA00988"/>
<protein>
    <recommendedName>
        <fullName evidence="15">Elongator complex protein 1</fullName>
    </recommendedName>
</protein>
<sequence length="1452" mass="160185">MRSIELTAASFDSLADSLKAAAAATISVLATTIDPATEVRYAVIERRKGGTGATDGGLVQLEVYRLASRTGVQPLLVTDLSTPPPPSSLRTQLDKATTDPIPLVLSFKYLAEDDALVLVLANGEVEQVFLDGAAGPGRRENVGIFDAGIKAAEWSPDDELLAIVTGDDQLLTLTKTFEPLSESPLHTSSFGVDAPVSVGWGHKLTQFHGSLGKSAAAAAAKLDPLDAPRLLSNQDDGRTRIAWRGDSAWFAVSSVEKAPPRSSTAAADSSPSGGDRLVRRVRIYSRLGEHSSTSEPVPGLEGSLAWCPSGEILASTQRKLVAARPASDRQDEPSHEEQQAQEEVQVVFFERNGLRRHEFRLRESESRRMRVRGMRWNVASDLLAIWVERTSDADQLEHEVQLWHRGNYYWYLKQTIAPRLSATGDLTGFEWHPEKATELELISTDGVEKYSLSWETFASSRSAPADDGTVAVVDGNGTKLTPFRLQNVPPPMSTTVLTSTRPLPTLPPAHVAFASSPSTSALFFAVLYPDSFLEVYSWNLPLTGNAQKNALAGIPAPVLQYSLQIDPNVETPRSVARQCAIRLDDSNGAPVVAVLRTSNEADEIFVVRGDDAERKIRRVYVLEPVGKLLSAQASRQVDDDDSAKAADFLVETLSGEILEGELAALVKSTICSRMLTSRAVVGANDDTALPSSSLSPLPEFCPCVAHVYLPPPAGPLAAFRLPSVIGLSATGRLYTGSRPLASDATSFVITPDFVIYTTYSHEVRFVPLSTLGNGSGQVEHTESFARRAGGSAGTDSSSIKRAVERGSRIVTVVPSTTMLVLQMPRGNLETICPRPLVLRVVRAHLDNRRYRSAFLLCRKHRIDLNILHDHDPAAFKANLADFISQIKDVDHLNLFLSGLKDEDVTKTMYRPLVASDADFDTAGKVNTICDLVREDLTRRDLFHYANTILTAHVRKQPPAYEDALNLLVELKAKDTERAEDAVKYIIFLSDANKLFDLALGMYDFPLVLMIAQQSQKDPREYLPFLRALRALPHHVQRHRIDDHLGRHESALRHITQAGDEHFDDALEYARKHRLFEIALQQYESDADKYQAILRAYAEDLFDRSKYFEAAQLFRMGGEPEKAMLAYQRAHAWQELFTLAQGAGGLSEEAIKELAADVAEDLVGKRRHSDAARVLLDYGRDVDGAVDALCEGGLHSEAVRMAVFTSRLDLIGSRIKDSTLELQNRLLEDCEELREQLEKQVDRLAELKIKQEQNPYFYFCIDDPVAALENVEIAPDGMSDAGTAFTRYTANPTTLASSTRKSSKTATSRRKAAMKRVAGRKGTVYEEHYLLNSIKKVAESRLGEVQTDTSALLPVLLSLDSRDHRNAAFDLQAAVAAFETFLSSAIERVWAPLEAHWRYEAVEEQRIRDTGDPALLMEWEQRARAIEGEEETKRVERPKLASNKWRIGMLSVA</sequence>
<proteinExistence type="inferred from homology"/>
<dbReference type="Pfam" id="PF23797">
    <property type="entry name" value="Beta-prop_ELP1_2nd"/>
    <property type="match status" value="1"/>
</dbReference>
<feature type="region of interest" description="Disordered" evidence="7">
    <location>
        <begin position="319"/>
        <end position="342"/>
    </location>
</feature>
<dbReference type="SUPFAM" id="SSF82171">
    <property type="entry name" value="DPP6 N-terminal domain-like"/>
    <property type="match status" value="1"/>
</dbReference>
<keyword evidence="14" id="KW-1185">Reference proteome</keyword>
<evidence type="ECO:0000259" key="9">
    <source>
        <dbReference type="Pfam" id="PF23797"/>
    </source>
</evidence>
<dbReference type="Gene3D" id="1.25.40.470">
    <property type="match status" value="1"/>
</dbReference>
<evidence type="ECO:0000313" key="14">
    <source>
        <dbReference type="Proteomes" id="UP000237144"/>
    </source>
</evidence>
<accession>A0A2S5B4G5</accession>
<name>A0A2S5B4G5_9BASI</name>
<evidence type="ECO:0000256" key="4">
    <source>
        <dbReference type="ARBA" id="ARBA00022490"/>
    </source>
</evidence>
<evidence type="ECO:0000259" key="12">
    <source>
        <dbReference type="Pfam" id="PF23936"/>
    </source>
</evidence>
<dbReference type="EMBL" id="PJQD01000075">
    <property type="protein sequence ID" value="POY71672.1"/>
    <property type="molecule type" value="Genomic_DNA"/>
</dbReference>
<feature type="compositionally biased region" description="Basic and acidic residues" evidence="7">
    <location>
        <begin position="326"/>
        <end position="338"/>
    </location>
</feature>
<evidence type="ECO:0000256" key="6">
    <source>
        <dbReference type="SAM" id="Coils"/>
    </source>
</evidence>
<dbReference type="InterPro" id="IPR056167">
    <property type="entry name" value="A-sol_ELP1"/>
</dbReference>
<keyword evidence="5" id="KW-0819">tRNA processing</keyword>
<evidence type="ECO:0000313" key="13">
    <source>
        <dbReference type="EMBL" id="POY71672.1"/>
    </source>
</evidence>
<dbReference type="STRING" id="741276.A0A2S5B4G5"/>